<dbReference type="EMBL" id="OZ035826">
    <property type="protein sequence ID" value="CAL1604384.1"/>
    <property type="molecule type" value="Genomic_DNA"/>
</dbReference>
<dbReference type="PROSITE" id="PS50297">
    <property type="entry name" value="ANK_REP_REGION"/>
    <property type="match status" value="7"/>
</dbReference>
<dbReference type="Pfam" id="PF00023">
    <property type="entry name" value="Ank"/>
    <property type="match status" value="2"/>
</dbReference>
<keyword evidence="2" id="KW-0677">Repeat</keyword>
<keyword evidence="9" id="KW-1185">Reference proteome</keyword>
<evidence type="ECO:0000256" key="2">
    <source>
        <dbReference type="ARBA" id="ARBA00022737"/>
    </source>
</evidence>
<feature type="repeat" description="ANK" evidence="4">
    <location>
        <begin position="492"/>
        <end position="524"/>
    </location>
</feature>
<dbReference type="PRINTS" id="PR01415">
    <property type="entry name" value="ANKYRIN"/>
</dbReference>
<dbReference type="PANTHER" id="PTHR24198:SF190">
    <property type="entry name" value="DYNEIN HEAVY CHAIN 12, AXONEMAL-LIKE"/>
    <property type="match status" value="1"/>
</dbReference>
<feature type="compositionally biased region" description="Polar residues" evidence="5">
    <location>
        <begin position="80"/>
        <end position="96"/>
    </location>
</feature>
<feature type="signal peptide" evidence="6">
    <location>
        <begin position="1"/>
        <end position="25"/>
    </location>
</feature>
<comment type="pathway">
    <text evidence="1">Protein modification; protein ubiquitination.</text>
</comment>
<evidence type="ECO:0000313" key="9">
    <source>
        <dbReference type="Proteomes" id="UP001497482"/>
    </source>
</evidence>
<feature type="repeat" description="ANK" evidence="4">
    <location>
        <begin position="355"/>
        <end position="387"/>
    </location>
</feature>
<dbReference type="SUPFAM" id="SSF158235">
    <property type="entry name" value="SOCS box-like"/>
    <property type="match status" value="1"/>
</dbReference>
<proteinExistence type="predicted"/>
<dbReference type="PANTHER" id="PTHR24198">
    <property type="entry name" value="ANKYRIN REPEAT AND PROTEIN KINASE DOMAIN-CONTAINING PROTEIN"/>
    <property type="match status" value="1"/>
</dbReference>
<dbReference type="SMART" id="SM00969">
    <property type="entry name" value="SOCS_box"/>
    <property type="match status" value="1"/>
</dbReference>
<reference evidence="8 9" key="1">
    <citation type="submission" date="2024-04" db="EMBL/GenBank/DDBJ databases">
        <authorList>
            <person name="Waldvogel A.-M."/>
            <person name="Schoenle A."/>
        </authorList>
    </citation>
    <scope>NUCLEOTIDE SEQUENCE [LARGE SCALE GENOMIC DNA]</scope>
</reference>
<dbReference type="InterPro" id="IPR001496">
    <property type="entry name" value="SOCS_box"/>
</dbReference>
<feature type="repeat" description="ANK" evidence="4">
    <location>
        <begin position="322"/>
        <end position="354"/>
    </location>
</feature>
<dbReference type="PROSITE" id="PS50225">
    <property type="entry name" value="SOCS"/>
    <property type="match status" value="1"/>
</dbReference>
<dbReference type="CDD" id="cd03716">
    <property type="entry name" value="SOCS_ASB_like"/>
    <property type="match status" value="1"/>
</dbReference>
<evidence type="ECO:0000256" key="3">
    <source>
        <dbReference type="ARBA" id="ARBA00023043"/>
    </source>
</evidence>
<gene>
    <name evidence="8" type="ORF">KC01_LOCUS31906</name>
</gene>
<dbReference type="SUPFAM" id="SSF48403">
    <property type="entry name" value="Ankyrin repeat"/>
    <property type="match status" value="2"/>
</dbReference>
<evidence type="ECO:0000256" key="4">
    <source>
        <dbReference type="PROSITE-ProRule" id="PRU00023"/>
    </source>
</evidence>
<dbReference type="InterPro" id="IPR036036">
    <property type="entry name" value="SOCS_box-like_dom_sf"/>
</dbReference>
<dbReference type="InterPro" id="IPR036770">
    <property type="entry name" value="Ankyrin_rpt-contain_sf"/>
</dbReference>
<dbReference type="GO" id="GO:0035556">
    <property type="term" value="P:intracellular signal transduction"/>
    <property type="evidence" value="ECO:0007669"/>
    <property type="project" value="InterPro"/>
</dbReference>
<feature type="repeat" description="ANK" evidence="4">
    <location>
        <begin position="420"/>
        <end position="452"/>
    </location>
</feature>
<sequence length="691" mass="75914">MLPLEGCRLSLLLCFMLSEPEPTEPVPDLVNLTIPASADGELLQLAIERSLDEGHQSDATVLPDAPPTRDIQPIRAARNAQHQNAPAVRRNSTSQNPPVPEVAHYSSHNPPSEKPPDPKTFEGTISHFISAAGKRMVTYRRVDDTIAYIGPEPNQDEEPIFMAIREGDAAQVKNLAFQPGTNLMQPSKPGWLPIHQAAWYKQTECLRALVSVQHGMLNKQSARGETALLVAVQRDSLDCALVLLENGANPDIPNFDKETPLFKACEFHNAAMVAAILNHGAAVNKHCIQGCTALQEATVHNDVEIFQMLISAGAKINTPNMFGITPLFSAAQNGCMDTLRLVIKHGGDINTQATDGNTALYEAVKEGQEEAVELLLSHKADANKPGRTGLLPLHMAAKNGNEAMASLLIPKTSRTCVRRSGISPLHFAAERNRDEVLEMLLKAGYEVNALLSDERSTLYEDRRRSVLYFSVANVNIHAVRLLLSHGAKTDLDTLPPLAVAARQGALQTVNLLLEHGAQVNVSVPGLTTSFPPLIMFTARDPLLLKVLLDHGLQGAPCFTCSYGNMPHPPLSSRPENNTRTMEFCEMMSSASASRWVGPIVDLLLDYVGNVTLCSRLLEHLDSYSEWSLIKNKAVPPRSLMHLCRLKIRSLVQKQRLKHLLLPPPLLRFILHQLQEDLDPESMDSCNYEICI</sequence>
<evidence type="ECO:0000256" key="1">
    <source>
        <dbReference type="ARBA" id="ARBA00004906"/>
    </source>
</evidence>
<evidence type="ECO:0000256" key="5">
    <source>
        <dbReference type="SAM" id="MobiDB-lite"/>
    </source>
</evidence>
<organism evidence="8 9">
    <name type="scientific">Knipowitschia caucasica</name>
    <name type="common">Caucasian dwarf goby</name>
    <name type="synonym">Pomatoschistus caucasicus</name>
    <dbReference type="NCBI Taxonomy" id="637954"/>
    <lineage>
        <taxon>Eukaryota</taxon>
        <taxon>Metazoa</taxon>
        <taxon>Chordata</taxon>
        <taxon>Craniata</taxon>
        <taxon>Vertebrata</taxon>
        <taxon>Euteleostomi</taxon>
        <taxon>Actinopterygii</taxon>
        <taxon>Neopterygii</taxon>
        <taxon>Teleostei</taxon>
        <taxon>Neoteleostei</taxon>
        <taxon>Acanthomorphata</taxon>
        <taxon>Gobiaria</taxon>
        <taxon>Gobiiformes</taxon>
        <taxon>Gobioidei</taxon>
        <taxon>Gobiidae</taxon>
        <taxon>Gobiinae</taxon>
        <taxon>Knipowitschia</taxon>
    </lineage>
</organism>
<feature type="repeat" description="ANK" evidence="4">
    <location>
        <begin position="223"/>
        <end position="255"/>
    </location>
</feature>
<protein>
    <recommendedName>
        <fullName evidence="7">SOCS box domain-containing protein</fullName>
    </recommendedName>
</protein>
<name>A0AAV2LTX3_KNICA</name>
<dbReference type="Pfam" id="PF13637">
    <property type="entry name" value="Ank_4"/>
    <property type="match status" value="1"/>
</dbReference>
<feature type="chain" id="PRO_5043359971" description="SOCS box domain-containing protein" evidence="6">
    <location>
        <begin position="26"/>
        <end position="691"/>
    </location>
</feature>
<dbReference type="Pfam" id="PF07525">
    <property type="entry name" value="SOCS_box"/>
    <property type="match status" value="1"/>
</dbReference>
<evidence type="ECO:0000256" key="6">
    <source>
        <dbReference type="SAM" id="SignalP"/>
    </source>
</evidence>
<dbReference type="Gene3D" id="1.25.40.20">
    <property type="entry name" value="Ankyrin repeat-containing domain"/>
    <property type="match status" value="1"/>
</dbReference>
<keyword evidence="6" id="KW-0732">Signal</keyword>
<keyword evidence="3 4" id="KW-0040">ANK repeat</keyword>
<dbReference type="SMART" id="SM00248">
    <property type="entry name" value="ANK"/>
    <property type="match status" value="10"/>
</dbReference>
<evidence type="ECO:0000259" key="7">
    <source>
        <dbReference type="PROSITE" id="PS50225"/>
    </source>
</evidence>
<feature type="repeat" description="ANK" evidence="4">
    <location>
        <begin position="289"/>
        <end position="321"/>
    </location>
</feature>
<dbReference type="InterPro" id="IPR002110">
    <property type="entry name" value="Ankyrin_rpt"/>
</dbReference>
<accession>A0AAV2LTX3</accession>
<dbReference type="PROSITE" id="PS50088">
    <property type="entry name" value="ANK_REPEAT"/>
    <property type="match status" value="7"/>
</dbReference>
<feature type="region of interest" description="Disordered" evidence="5">
    <location>
        <begin position="78"/>
        <end position="121"/>
    </location>
</feature>
<dbReference type="Proteomes" id="UP001497482">
    <property type="component" value="Chromosome 4"/>
</dbReference>
<feature type="domain" description="SOCS box" evidence="7">
    <location>
        <begin position="628"/>
        <end position="675"/>
    </location>
</feature>
<dbReference type="AlphaFoldDB" id="A0AAV2LTX3"/>
<dbReference type="GO" id="GO:0005737">
    <property type="term" value="C:cytoplasm"/>
    <property type="evidence" value="ECO:0007669"/>
    <property type="project" value="TreeGrafter"/>
</dbReference>
<feature type="repeat" description="ANK" evidence="4">
    <location>
        <begin position="388"/>
        <end position="420"/>
    </location>
</feature>
<evidence type="ECO:0000313" key="8">
    <source>
        <dbReference type="EMBL" id="CAL1604384.1"/>
    </source>
</evidence>
<dbReference type="Pfam" id="PF12796">
    <property type="entry name" value="Ank_2"/>
    <property type="match status" value="3"/>
</dbReference>